<accession>A0AAV2W1M4</accession>
<protein>
    <recommendedName>
        <fullName evidence="3">Transposase</fullName>
    </recommendedName>
</protein>
<evidence type="ECO:0000313" key="2">
    <source>
        <dbReference type="Proteomes" id="UP000018211"/>
    </source>
</evidence>
<dbReference type="Proteomes" id="UP000018211">
    <property type="component" value="Unassembled WGS sequence"/>
</dbReference>
<proteinExistence type="predicted"/>
<comment type="caution">
    <text evidence="1">The sequence shown here is derived from an EMBL/GenBank/DDBJ whole genome shotgun (WGS) entry which is preliminary data.</text>
</comment>
<dbReference type="EMBL" id="CAOF01000200">
    <property type="protein sequence ID" value="CCO50301.1"/>
    <property type="molecule type" value="Genomic_DNA"/>
</dbReference>
<gene>
    <name evidence="1" type="ORF">VIBNISOn1_p0138</name>
</gene>
<organism evidence="1 2">
    <name type="scientific">Vibrio nigripulchritudo SOn1</name>
    <dbReference type="NCBI Taxonomy" id="1238450"/>
    <lineage>
        <taxon>Bacteria</taxon>
        <taxon>Pseudomonadati</taxon>
        <taxon>Pseudomonadota</taxon>
        <taxon>Gammaproteobacteria</taxon>
        <taxon>Vibrionales</taxon>
        <taxon>Vibrionaceae</taxon>
        <taxon>Vibrio</taxon>
    </lineage>
</organism>
<evidence type="ECO:0008006" key="3">
    <source>
        <dbReference type="Google" id="ProtNLM"/>
    </source>
</evidence>
<reference evidence="1 2" key="1">
    <citation type="journal article" date="2013" name="ISME J.">
        <title>Comparative genomics of pathogenic lineages of Vibrio nigripulchritudo identifies virulence-associated traits.</title>
        <authorList>
            <person name="Goudenege D."/>
            <person name="Labreuche Y."/>
            <person name="Krin E."/>
            <person name="Ansquer D."/>
            <person name="Mangenot S."/>
            <person name="Calteau A."/>
            <person name="Medigue C."/>
            <person name="Mazel D."/>
            <person name="Polz M.F."/>
            <person name="Le Roux F."/>
        </authorList>
    </citation>
    <scope>NUCLEOTIDE SEQUENCE [LARGE SCALE GENOMIC DNA]</scope>
    <source>
        <strain evidence="1 2">SOn1</strain>
    </source>
</reference>
<evidence type="ECO:0000313" key="1">
    <source>
        <dbReference type="EMBL" id="CCO50301.1"/>
    </source>
</evidence>
<dbReference type="AlphaFoldDB" id="A0AAV2W1M4"/>
<sequence length="46" mass="5640">MLLFQVDKFIFYTQYRSQKTAKSGEKYNEPFSDYAGWNRRKDGRRL</sequence>
<name>A0AAV2W1M4_9VIBR</name>